<dbReference type="Pfam" id="PF04883">
    <property type="entry name" value="HK97-gp10_like"/>
    <property type="match status" value="1"/>
</dbReference>
<organism evidence="1 2">
    <name type="scientific">Lederbergia citrisecunda</name>
    <dbReference type="NCBI Taxonomy" id="2833583"/>
    <lineage>
        <taxon>Bacteria</taxon>
        <taxon>Bacillati</taxon>
        <taxon>Bacillota</taxon>
        <taxon>Bacilli</taxon>
        <taxon>Bacillales</taxon>
        <taxon>Bacillaceae</taxon>
        <taxon>Lederbergia</taxon>
    </lineage>
</organism>
<name>A0A942TIF3_9BACI</name>
<dbReference type="InterPro" id="IPR010064">
    <property type="entry name" value="HK97-gp10_tail"/>
</dbReference>
<evidence type="ECO:0000313" key="2">
    <source>
        <dbReference type="Proteomes" id="UP000682713"/>
    </source>
</evidence>
<comment type="caution">
    <text evidence="1">The sequence shown here is derived from an EMBL/GenBank/DDBJ whole genome shotgun (WGS) entry which is preliminary data.</text>
</comment>
<proteinExistence type="predicted"/>
<sequence>MAKLEISGLDDNIFMFEQLGEKASKVENKALKAGGEVIKKYQIENVNRSKKDQEHMQDNITVGRPKETDEGKVVIVGPNQKVAYRALFLEYGTSKMAARPFIDKSADQGEAEAVSAMEKVFLGALKK</sequence>
<gene>
    <name evidence="1" type="ORF">KHA93_02995</name>
</gene>
<reference evidence="1 2" key="1">
    <citation type="submission" date="2021-05" db="EMBL/GenBank/DDBJ databases">
        <title>Novel Bacillus species.</title>
        <authorList>
            <person name="Liu G."/>
        </authorList>
    </citation>
    <scope>NUCLEOTIDE SEQUENCE [LARGE SCALE GENOMIC DNA]</scope>
    <source>
        <strain evidence="1 2">FJAT-49732</strain>
    </source>
</reference>
<accession>A0A942TIF3</accession>
<dbReference type="EMBL" id="JAGYPJ010000001">
    <property type="protein sequence ID" value="MBS4198615.1"/>
    <property type="molecule type" value="Genomic_DNA"/>
</dbReference>
<keyword evidence="2" id="KW-1185">Reference proteome</keyword>
<evidence type="ECO:0000313" key="1">
    <source>
        <dbReference type="EMBL" id="MBS4198615.1"/>
    </source>
</evidence>
<dbReference type="AlphaFoldDB" id="A0A942TIF3"/>
<protein>
    <submittedName>
        <fullName evidence="1">HK97 gp10 family phage protein</fullName>
    </submittedName>
</protein>
<dbReference type="RefSeq" id="WP_213109358.1">
    <property type="nucleotide sequence ID" value="NZ_JAGYPJ010000001.1"/>
</dbReference>
<dbReference type="Proteomes" id="UP000682713">
    <property type="component" value="Unassembled WGS sequence"/>
</dbReference>
<dbReference type="NCBIfam" id="TIGR01725">
    <property type="entry name" value="phge_HK97_gp10"/>
    <property type="match status" value="1"/>
</dbReference>